<dbReference type="NCBIfam" id="TIGR00254">
    <property type="entry name" value="GGDEF"/>
    <property type="match status" value="1"/>
</dbReference>
<evidence type="ECO:0000259" key="2">
    <source>
        <dbReference type="PROSITE" id="PS50883"/>
    </source>
</evidence>
<dbReference type="PANTHER" id="PTHR44757:SF2">
    <property type="entry name" value="BIOFILM ARCHITECTURE MAINTENANCE PROTEIN MBAA"/>
    <property type="match status" value="1"/>
</dbReference>
<dbReference type="InterPro" id="IPR000160">
    <property type="entry name" value="GGDEF_dom"/>
</dbReference>
<dbReference type="PROSITE" id="PS50887">
    <property type="entry name" value="GGDEF"/>
    <property type="match status" value="1"/>
</dbReference>
<dbReference type="SMART" id="SM00267">
    <property type="entry name" value="GGDEF"/>
    <property type="match status" value="1"/>
</dbReference>
<protein>
    <submittedName>
        <fullName evidence="4">Diguanylate cyclase (GGDEF)-like protein</fullName>
    </submittedName>
</protein>
<dbReference type="CDD" id="cd01949">
    <property type="entry name" value="GGDEF"/>
    <property type="match status" value="1"/>
</dbReference>
<keyword evidence="1" id="KW-0812">Transmembrane</keyword>
<dbReference type="InterPro" id="IPR035919">
    <property type="entry name" value="EAL_sf"/>
</dbReference>
<keyword evidence="1" id="KW-1133">Transmembrane helix</keyword>
<dbReference type="RefSeq" id="WP_184199825.1">
    <property type="nucleotide sequence ID" value="NZ_JACHGW010000003.1"/>
</dbReference>
<dbReference type="PROSITE" id="PS50883">
    <property type="entry name" value="EAL"/>
    <property type="match status" value="1"/>
</dbReference>
<dbReference type="Proteomes" id="UP000520814">
    <property type="component" value="Unassembled WGS sequence"/>
</dbReference>
<proteinExistence type="predicted"/>
<comment type="caution">
    <text evidence="4">The sequence shown here is derived from an EMBL/GenBank/DDBJ whole genome shotgun (WGS) entry which is preliminary data.</text>
</comment>
<name>A0A7W9W849_ARMRO</name>
<dbReference type="EMBL" id="JACHGW010000003">
    <property type="protein sequence ID" value="MBB6051901.1"/>
    <property type="molecule type" value="Genomic_DNA"/>
</dbReference>
<feature type="transmembrane region" description="Helical" evidence="1">
    <location>
        <begin position="261"/>
        <end position="282"/>
    </location>
</feature>
<dbReference type="InterPro" id="IPR043128">
    <property type="entry name" value="Rev_trsase/Diguanyl_cyclase"/>
</dbReference>
<reference evidence="4 5" key="1">
    <citation type="submission" date="2020-08" db="EMBL/GenBank/DDBJ databases">
        <title>Genomic Encyclopedia of Type Strains, Phase IV (KMG-IV): sequencing the most valuable type-strain genomes for metagenomic binning, comparative biology and taxonomic classification.</title>
        <authorList>
            <person name="Goeker M."/>
        </authorList>
    </citation>
    <scope>NUCLEOTIDE SEQUENCE [LARGE SCALE GENOMIC DNA]</scope>
    <source>
        <strain evidence="4 5">DSM 23562</strain>
    </source>
</reference>
<dbReference type="Gene3D" id="3.30.70.270">
    <property type="match status" value="1"/>
</dbReference>
<dbReference type="InterPro" id="IPR007892">
    <property type="entry name" value="CHASE4"/>
</dbReference>
<dbReference type="Pfam" id="PF00990">
    <property type="entry name" value="GGDEF"/>
    <property type="match status" value="1"/>
</dbReference>
<evidence type="ECO:0000259" key="3">
    <source>
        <dbReference type="PROSITE" id="PS50887"/>
    </source>
</evidence>
<feature type="domain" description="GGDEF" evidence="3">
    <location>
        <begin position="380"/>
        <end position="512"/>
    </location>
</feature>
<dbReference type="Pfam" id="PF00563">
    <property type="entry name" value="EAL"/>
    <property type="match status" value="1"/>
</dbReference>
<dbReference type="PANTHER" id="PTHR44757">
    <property type="entry name" value="DIGUANYLATE CYCLASE DGCP"/>
    <property type="match status" value="1"/>
</dbReference>
<gene>
    <name evidence="4" type="ORF">HNQ39_003711</name>
</gene>
<dbReference type="CDD" id="cd01948">
    <property type="entry name" value="EAL"/>
    <property type="match status" value="1"/>
</dbReference>
<evidence type="ECO:0000256" key="1">
    <source>
        <dbReference type="SAM" id="Phobius"/>
    </source>
</evidence>
<dbReference type="InterPro" id="IPR029787">
    <property type="entry name" value="Nucleotide_cyclase"/>
</dbReference>
<dbReference type="InterPro" id="IPR001633">
    <property type="entry name" value="EAL_dom"/>
</dbReference>
<keyword evidence="5" id="KW-1185">Reference proteome</keyword>
<evidence type="ECO:0000313" key="4">
    <source>
        <dbReference type="EMBL" id="MBB6051901.1"/>
    </source>
</evidence>
<evidence type="ECO:0000313" key="5">
    <source>
        <dbReference type="Proteomes" id="UP000520814"/>
    </source>
</evidence>
<dbReference type="SUPFAM" id="SSF141868">
    <property type="entry name" value="EAL domain-like"/>
    <property type="match status" value="1"/>
</dbReference>
<organism evidence="4 5">
    <name type="scientific">Armatimonas rosea</name>
    <dbReference type="NCBI Taxonomy" id="685828"/>
    <lineage>
        <taxon>Bacteria</taxon>
        <taxon>Bacillati</taxon>
        <taxon>Armatimonadota</taxon>
        <taxon>Armatimonadia</taxon>
        <taxon>Armatimonadales</taxon>
        <taxon>Armatimonadaceae</taxon>
        <taxon>Armatimonas</taxon>
    </lineage>
</organism>
<dbReference type="Pfam" id="PF05228">
    <property type="entry name" value="CHASE4"/>
    <property type="match status" value="1"/>
</dbReference>
<feature type="transmembrane region" description="Helical" evidence="1">
    <location>
        <begin position="21"/>
        <end position="39"/>
    </location>
</feature>
<dbReference type="SUPFAM" id="SSF55073">
    <property type="entry name" value="Nucleotide cyclase"/>
    <property type="match status" value="1"/>
</dbReference>
<sequence length="787" mass="87645">MSERRFRPFRALESLPVRARLPIFLLVLSVLILALAVAWTRETQHQLTHLNAQERTTKKELMEQIIQLKSQQLAGLTYDYGYWDDLRTFLDTGDKTWAKNNLISVLKGQNTDGLWIYRRDQRCVLTSFRRPENTLKIHEVDVFSLRPAAKAHRWYQVEGSTVWELYGTTIHRGEDAEHKGAYFGYIVIGRLLDRSYLSSLETLSQCRLSLLMGAQTELLPTSQHFDTSLKDNNNVPVATLRARMLDSLGPVIEDSVVQAEAYFVGIAILVAVLVGVALIRWIGRPIGLLADALKRRDAATLGPLLHQKNEFGDLARLVLDFFVQEQVLVQARNELEERVAERTEALAHQAYHDALTGLPNRTLFRERLDSALALAQQSDRGLAVVFMDMDNFKVINDSLGHEVGDLVLRLAAERMLLALRANDLVARLSGDEFALLLPGVREPEQVQLVTTRLQEAFQAPLPLQNKRLVVTLSMGSALFTGQESATDLIRNADTAMYVAKSQGKGGMALFDSQMKQQADRRLELEIELRHALADDPAQLTIAFQPIFSLTEGRIQGVEALARWNHPTLGAISPAQFIPVAEEAGLIGAVGAFVLEEAGRQVVAWSRQLGRPLQLSINLSVRQLQEEDIVERIQATLQRLGIVAGQLELEVTESVMMQHPELVVDRLSRLRKSGIRIAADDFGTGYSSMAVLAQLPLDVIKVDRSFVSGLEEHSEATAIIQAILELAHALNLTTTAEGIETQLQWDSLQELGCTNGQGYFFCRPLSAEAIGSFLLEKEAALPPQLKAA</sequence>
<dbReference type="AlphaFoldDB" id="A0A7W9W849"/>
<keyword evidence="1" id="KW-0472">Membrane</keyword>
<dbReference type="Gene3D" id="3.20.20.450">
    <property type="entry name" value="EAL domain"/>
    <property type="match status" value="1"/>
</dbReference>
<feature type="domain" description="EAL" evidence="2">
    <location>
        <begin position="521"/>
        <end position="777"/>
    </location>
</feature>
<dbReference type="SMART" id="SM00052">
    <property type="entry name" value="EAL"/>
    <property type="match status" value="1"/>
</dbReference>
<dbReference type="InterPro" id="IPR052155">
    <property type="entry name" value="Biofilm_reg_signaling"/>
</dbReference>
<accession>A0A7W9W849</accession>